<evidence type="ECO:0000313" key="2">
    <source>
        <dbReference type="Proteomes" id="UP000054877"/>
    </source>
</evidence>
<dbReference type="PATRIC" id="fig|452.5.peg.3220"/>
<dbReference type="AlphaFoldDB" id="A0A0W0YWX0"/>
<protein>
    <submittedName>
        <fullName evidence="1">Ankyrin repeats (3 copies)</fullName>
    </submittedName>
</protein>
<keyword evidence="2" id="KW-1185">Reference proteome</keyword>
<sequence length="539" mass="61820">MGFFDSVVEAAQTNDIWTLERLYREEYSSGNFDQYTRHLALTPAGHLAREGQWEAVALLFDHYRVTTDGILFGAVLGGHYDDIRILLQNPEPDDTSILARVCARHIEKSNRKKRNYWNPIIKALAIQDQTEAIDEILKQFSFSEQCEEGLLQAAVEGAAFAGNDTRVFALFKTIEDNLKSFDETIKLSNSIQSLEKAALKAAAQGGHKKLVNDLRKRNIEKYKARTSPCTETDVNREKSSLLQTAIEGALCDGHLDLVKTLFKKRLKIEKTLKKPKSNDLFFSLASSTIEKLFIASVNCLIESAFQQDQYPLIEEYVSDELISGRDYWVKASIRSTIRKQNKNKEPWWNRHEPNIIDLRQRYQLIPRHASLLQHDIALVEQIASNAVTVTEDIKDRLQKLLQTPCVEMVISWIKEHKPRAEFLDSLKNYMDEYEKSWVYGRNHYERATSVLSVITYKTDDETFRQLIEQQAALLKREEHDIVIGSKEDKHNQPVVHRLQDDKFTKAVKQCLAALATVPDHSSTETMDKEPEAAEMTFGL</sequence>
<dbReference type="RefSeq" id="WP_058484822.1">
    <property type="nucleotide sequence ID" value="NZ_CAAAII010000011.1"/>
</dbReference>
<name>A0A0W0YWX0_LEGSP</name>
<dbReference type="InterPro" id="IPR036770">
    <property type="entry name" value="Ankyrin_rpt-contain_sf"/>
</dbReference>
<reference evidence="1 2" key="1">
    <citation type="submission" date="2015-11" db="EMBL/GenBank/DDBJ databases">
        <title>Genomic analysis of 38 Legionella species identifies large and diverse effector repertoires.</title>
        <authorList>
            <person name="Burstein D."/>
            <person name="Amaro F."/>
            <person name="Zusman T."/>
            <person name="Lifshitz Z."/>
            <person name="Cohen O."/>
            <person name="Gilbert J.A."/>
            <person name="Pupko T."/>
            <person name="Shuman H.A."/>
            <person name="Segal G."/>
        </authorList>
    </citation>
    <scope>NUCLEOTIDE SEQUENCE [LARGE SCALE GENOMIC DNA]</scope>
    <source>
        <strain evidence="1 2">Mt.St.Helens-9</strain>
    </source>
</reference>
<dbReference type="SUPFAM" id="SSF48403">
    <property type="entry name" value="Ankyrin repeat"/>
    <property type="match status" value="1"/>
</dbReference>
<dbReference type="EMBL" id="LNYX01000035">
    <property type="protein sequence ID" value="KTD60998.1"/>
    <property type="molecule type" value="Genomic_DNA"/>
</dbReference>
<proteinExistence type="predicted"/>
<dbReference type="Gene3D" id="1.25.40.20">
    <property type="entry name" value="Ankyrin repeat-containing domain"/>
    <property type="match status" value="1"/>
</dbReference>
<organism evidence="1 2">
    <name type="scientific">Legionella spiritensis</name>
    <dbReference type="NCBI Taxonomy" id="452"/>
    <lineage>
        <taxon>Bacteria</taxon>
        <taxon>Pseudomonadati</taxon>
        <taxon>Pseudomonadota</taxon>
        <taxon>Gammaproteobacteria</taxon>
        <taxon>Legionellales</taxon>
        <taxon>Legionellaceae</taxon>
        <taxon>Legionella</taxon>
    </lineage>
</organism>
<accession>A0A0W0YWX0</accession>
<comment type="caution">
    <text evidence="1">The sequence shown here is derived from an EMBL/GenBank/DDBJ whole genome shotgun (WGS) entry which is preliminary data.</text>
</comment>
<dbReference type="STRING" id="452.Lspi_2909"/>
<gene>
    <name evidence="1" type="ORF">Lspi_2909</name>
</gene>
<evidence type="ECO:0000313" key="1">
    <source>
        <dbReference type="EMBL" id="KTD60998.1"/>
    </source>
</evidence>
<dbReference type="Proteomes" id="UP000054877">
    <property type="component" value="Unassembled WGS sequence"/>
</dbReference>